<dbReference type="InterPro" id="IPR027413">
    <property type="entry name" value="GROEL-like_equatorial_sf"/>
</dbReference>
<reference evidence="5 6" key="1">
    <citation type="submission" date="2024-11" db="EMBL/GenBank/DDBJ databases">
        <title>Chromosome-level genome assembly of Eucalyptus globulus Labill. provides insights into its genome evolution.</title>
        <authorList>
            <person name="Li X."/>
        </authorList>
    </citation>
    <scope>NUCLEOTIDE SEQUENCE [LARGE SCALE GENOMIC DNA]</scope>
    <source>
        <strain evidence="5">CL2024</strain>
        <tissue evidence="5">Fresh tender leaves</tissue>
    </source>
</reference>
<gene>
    <name evidence="5" type="ORF">ACJRO7_016802</name>
</gene>
<feature type="transmembrane region" description="Helical" evidence="4">
    <location>
        <begin position="153"/>
        <end position="176"/>
    </location>
</feature>
<feature type="region of interest" description="Disordered" evidence="3">
    <location>
        <begin position="260"/>
        <end position="292"/>
    </location>
</feature>
<dbReference type="Proteomes" id="UP001634007">
    <property type="component" value="Unassembled WGS sequence"/>
</dbReference>
<keyword evidence="4" id="KW-0472">Membrane</keyword>
<keyword evidence="2" id="KW-0143">Chaperone</keyword>
<evidence type="ECO:0000313" key="6">
    <source>
        <dbReference type="Proteomes" id="UP001634007"/>
    </source>
</evidence>
<accession>A0ABD3KN04</accession>
<evidence type="ECO:0000256" key="4">
    <source>
        <dbReference type="SAM" id="Phobius"/>
    </source>
</evidence>
<protein>
    <submittedName>
        <fullName evidence="5">Uncharacterized protein</fullName>
    </submittedName>
</protein>
<dbReference type="InterPro" id="IPR027409">
    <property type="entry name" value="GroEL-like_apical_dom_sf"/>
</dbReference>
<dbReference type="InterPro" id="IPR001844">
    <property type="entry name" value="Cpn60/GroEL"/>
</dbReference>
<evidence type="ECO:0000256" key="3">
    <source>
        <dbReference type="SAM" id="MobiDB-lite"/>
    </source>
</evidence>
<name>A0ABD3KN04_EUCGL</name>
<dbReference type="SUPFAM" id="SSF52029">
    <property type="entry name" value="GroEL apical domain-like"/>
    <property type="match status" value="1"/>
</dbReference>
<evidence type="ECO:0000313" key="5">
    <source>
        <dbReference type="EMBL" id="KAL3741229.1"/>
    </source>
</evidence>
<feature type="compositionally biased region" description="Low complexity" evidence="3">
    <location>
        <begin position="282"/>
        <end position="292"/>
    </location>
</feature>
<keyword evidence="6" id="KW-1185">Reference proteome</keyword>
<dbReference type="Gene3D" id="3.50.7.10">
    <property type="entry name" value="GroEL"/>
    <property type="match status" value="1"/>
</dbReference>
<organism evidence="5 6">
    <name type="scientific">Eucalyptus globulus</name>
    <name type="common">Tasmanian blue gum</name>
    <dbReference type="NCBI Taxonomy" id="34317"/>
    <lineage>
        <taxon>Eukaryota</taxon>
        <taxon>Viridiplantae</taxon>
        <taxon>Streptophyta</taxon>
        <taxon>Embryophyta</taxon>
        <taxon>Tracheophyta</taxon>
        <taxon>Spermatophyta</taxon>
        <taxon>Magnoliopsida</taxon>
        <taxon>eudicotyledons</taxon>
        <taxon>Gunneridae</taxon>
        <taxon>Pentapetalae</taxon>
        <taxon>rosids</taxon>
        <taxon>malvids</taxon>
        <taxon>Myrtales</taxon>
        <taxon>Myrtaceae</taxon>
        <taxon>Myrtoideae</taxon>
        <taxon>Eucalypteae</taxon>
        <taxon>Eucalyptus</taxon>
    </lineage>
</organism>
<dbReference type="PANTHER" id="PTHR45633">
    <property type="entry name" value="60 KDA HEAT SHOCK PROTEIN, MITOCHONDRIAL"/>
    <property type="match status" value="1"/>
</dbReference>
<evidence type="ECO:0000256" key="2">
    <source>
        <dbReference type="ARBA" id="ARBA00023186"/>
    </source>
</evidence>
<dbReference type="SUPFAM" id="SSF48592">
    <property type="entry name" value="GroEL equatorial domain-like"/>
    <property type="match status" value="1"/>
</dbReference>
<sequence>MLYKKEMDKTVKELVGILKEKSLPRKREWGIHDEIPKFLQHVAPVLSISAENDDLVGRMIAGAVEKAKVLVTAQKISDVKDLIPLLEKATQLSVPLLINAKDISRQVLETLRGNFCWTAQIGRGLLNVAFVQCLGFGQWTFSFKKHCYSNPHVLLSFFGLLVQLNIVIISAGANFLSGDFGLTLACVTSNQSNSATIVTDPSTKVEIQARISQIKKDLHAERIADLPGGVAIIKLELFVSDVQGSVDDLTQTVDGVDAGRRAGCGSARAQDRHGRTPPRVAGDPTGGTHATTTQTCSWEIDSNAMPAKYEDLLSVGVIDPCKVSKCALQRVVSIVGTVLTTQAILVKKTKKAQATHSTCVRDNTLK</sequence>
<dbReference type="Gene3D" id="1.10.560.10">
    <property type="entry name" value="GroEL-like equatorial domain"/>
    <property type="match status" value="1"/>
</dbReference>
<dbReference type="EMBL" id="JBJKBG010000004">
    <property type="protein sequence ID" value="KAL3741229.1"/>
    <property type="molecule type" value="Genomic_DNA"/>
</dbReference>
<comment type="similarity">
    <text evidence="1">Belongs to the chaperonin (HSP60) family.</text>
</comment>
<keyword evidence="4" id="KW-1133">Transmembrane helix</keyword>
<comment type="caution">
    <text evidence="5">The sequence shown here is derived from an EMBL/GenBank/DDBJ whole genome shotgun (WGS) entry which is preliminary data.</text>
</comment>
<dbReference type="AlphaFoldDB" id="A0ABD3KN04"/>
<evidence type="ECO:0000256" key="1">
    <source>
        <dbReference type="ARBA" id="ARBA00006607"/>
    </source>
</evidence>
<keyword evidence="4" id="KW-0812">Transmembrane</keyword>
<proteinExistence type="inferred from homology"/>